<comment type="catalytic activity">
    <reaction evidence="1">
        <text>Hydrolysis of terminal, non-reducing alpha-D-galactose residues in alpha-D-galactosides, including galactose oligosaccharides, galactomannans and galactolipids.</text>
        <dbReference type="EC" id="3.2.1.22"/>
    </reaction>
</comment>
<dbReference type="EMBL" id="CVQH01004446">
    <property type="protein sequence ID" value="CRK13189.1"/>
    <property type="molecule type" value="Genomic_DNA"/>
</dbReference>
<dbReference type="Pfam" id="PF05691">
    <property type="entry name" value="Raffinose_syn"/>
    <property type="match status" value="1"/>
</dbReference>
<dbReference type="PANTHER" id="PTHR31268">
    <property type="match status" value="1"/>
</dbReference>
<accession>A0A0G4KTQ6</accession>
<reference evidence="5 6" key="1">
    <citation type="submission" date="2015-05" db="EMBL/GenBank/DDBJ databases">
        <authorList>
            <person name="Wang D.B."/>
            <person name="Wang M."/>
        </authorList>
    </citation>
    <scope>NUCLEOTIDE SEQUENCE [LARGE SCALE GENOMIC DNA]</scope>
    <source>
        <strain evidence="5">VL1</strain>
    </source>
</reference>
<dbReference type="STRING" id="100787.A0A0G4KTQ6"/>
<evidence type="ECO:0000256" key="3">
    <source>
        <dbReference type="ARBA" id="ARBA00023277"/>
    </source>
</evidence>
<dbReference type="FunFam" id="3.20.20.70:FF:000222">
    <property type="entry name" value="Raffinose synthase Sip1 protein"/>
    <property type="match status" value="1"/>
</dbReference>
<evidence type="ECO:0000313" key="6">
    <source>
        <dbReference type="Proteomes" id="UP000044602"/>
    </source>
</evidence>
<evidence type="ECO:0000256" key="2">
    <source>
        <dbReference type="ARBA" id="ARBA00007240"/>
    </source>
</evidence>
<dbReference type="GO" id="GO:0047274">
    <property type="term" value="F:galactinol-sucrose galactosyltransferase activity"/>
    <property type="evidence" value="ECO:0007669"/>
    <property type="project" value="UniProtKB-EC"/>
</dbReference>
<keyword evidence="6" id="KW-1185">Reference proteome</keyword>
<keyword evidence="3" id="KW-0119">Carbohydrate metabolism</keyword>
<dbReference type="InterPro" id="IPR008811">
    <property type="entry name" value="Glycosyl_hydrolases_36"/>
</dbReference>
<evidence type="ECO:0000256" key="4">
    <source>
        <dbReference type="ARBA" id="ARBA00049426"/>
    </source>
</evidence>
<dbReference type="Gene3D" id="3.20.20.70">
    <property type="entry name" value="Aldolase class I"/>
    <property type="match status" value="1"/>
</dbReference>
<dbReference type="GO" id="GO:0004557">
    <property type="term" value="F:alpha-galactosidase activity"/>
    <property type="evidence" value="ECO:0007669"/>
    <property type="project" value="UniProtKB-EC"/>
</dbReference>
<protein>
    <submittedName>
        <fullName evidence="5">Uncharacterized protein</fullName>
    </submittedName>
</protein>
<dbReference type="InterPro" id="IPR013785">
    <property type="entry name" value="Aldolase_TIM"/>
</dbReference>
<dbReference type="SUPFAM" id="SSF51445">
    <property type="entry name" value="(Trans)glycosidases"/>
    <property type="match status" value="1"/>
</dbReference>
<comment type="catalytic activity">
    <reaction evidence="4">
        <text>alpha-D-galactosyl-(1-&gt;3)-1D-myo-inositol + sucrose = raffinose + myo-inositol</text>
        <dbReference type="Rhea" id="RHEA:20161"/>
        <dbReference type="ChEBI" id="CHEBI:16634"/>
        <dbReference type="ChEBI" id="CHEBI:17268"/>
        <dbReference type="ChEBI" id="CHEBI:17505"/>
        <dbReference type="ChEBI" id="CHEBI:17992"/>
        <dbReference type="EC" id="2.4.1.82"/>
    </reaction>
</comment>
<evidence type="ECO:0000256" key="1">
    <source>
        <dbReference type="ARBA" id="ARBA00001255"/>
    </source>
</evidence>
<dbReference type="InterPro" id="IPR017853">
    <property type="entry name" value="GH"/>
</dbReference>
<dbReference type="AlphaFoldDB" id="A0A0G4KTQ6"/>
<dbReference type="Proteomes" id="UP000044602">
    <property type="component" value="Unassembled WGS sequence"/>
</dbReference>
<gene>
    <name evidence="5" type="ORF">BN1708_002546</name>
</gene>
<evidence type="ECO:0000313" key="5">
    <source>
        <dbReference type="EMBL" id="CRK13189.1"/>
    </source>
</evidence>
<name>A0A0G4KTQ6_VERLO</name>
<organism evidence="5 6">
    <name type="scientific">Verticillium longisporum</name>
    <name type="common">Verticillium dahliae var. longisporum</name>
    <dbReference type="NCBI Taxonomy" id="100787"/>
    <lineage>
        <taxon>Eukaryota</taxon>
        <taxon>Fungi</taxon>
        <taxon>Dikarya</taxon>
        <taxon>Ascomycota</taxon>
        <taxon>Pezizomycotina</taxon>
        <taxon>Sordariomycetes</taxon>
        <taxon>Hypocreomycetidae</taxon>
        <taxon>Glomerellales</taxon>
        <taxon>Plectosphaerellaceae</taxon>
        <taxon>Verticillium</taxon>
    </lineage>
</organism>
<proteinExistence type="inferred from homology"/>
<sequence length="900" mass="100736">MTAEGWKVTDAFKTLHVFQQKPAPDPFAHGLEAIIQSYPPLGQVTQVQRGLISFSVILEVPQARQEESWQVSLWQSSDAADWVETPTSLVPPETAPTTLGSSTEGVARLFFNAVIDAQASLQFTLKFRHGEHEPWRWTRDEFGLNDGHVIVNTSSVRSLPGNLEDHIKGLNPAWQVEFLTSQAPRTRLWSLQAPVPASKDDRSSVLDLSIGFPWGQPLRWFALVRTWKPWLAPRHGKSRFHLDKDAVLCSFLGPQGKHLVLLAISGLNNVAAMFQSRDDEGLVHVQARNDDIHEQQAIILAAIGDNFESANASVMYQARNVLNARATKDDHEAEIKAVEKDIKPEWRENWYDGLGYCTWNGIGQNLTEHKILEALDHLASVNVNITSLIIDDNWQSIDRQGNGQFQYSWLEFEADSEAFPDGLKSTISQIREKHPRIQHIAVWHALLGYWAGISPNGKLAKDYKTLQVLREESERRELPLGGNMTVIAKDDVNRFYNDFYAFLVSCGIDGVKTDAQFMMDTWKSSEARRDLIEEYLDAWTISTLRHFSIKAISCMSQVPQIMFHSYLQRNKPPILCRTSDDFFPHVPSSHAWHVWTNAHNALLTQHLNVLPDWDMFQTMGDFSRFHAMARSVSGGPIYITDVPGQHDRALIEQLTGPTPRNKTVIFRPSVVGKTIDAYNDYHDDVLLKIGSYHGAAVTGASIVGVFNISSRRLAEIIPLSCFPGVLSSMKYIVRSHTGLGISSPISPSLPSSNVTISLPHGPEGSDILCAYPLTDFASENNGTVYTANLGLVRKFSGAAAIVNSDFELDHTGKVQLQTRLKALGTLGIYISNLPKLTINDDFIATIQGHIIKTEAVSVSKDHPQLLEIDVEGAWHDLQLKPGWSNEVEVKMTFRIDHFEE</sequence>
<comment type="similarity">
    <text evidence="2">Belongs to the glycosyl hydrolases 36 family.</text>
</comment>
<dbReference type="PANTHER" id="PTHR31268:SF32">
    <property type="entry name" value="GALACTINOL--SUCROSE GALACTOSYLTRANSFERASE 2-RELATED"/>
    <property type="match status" value="1"/>
</dbReference>